<dbReference type="OrthoDB" id="2742740at2759"/>
<organism evidence="2 3">
    <name type="scientific">Collybiopsis confluens</name>
    <dbReference type="NCBI Taxonomy" id="2823264"/>
    <lineage>
        <taxon>Eukaryota</taxon>
        <taxon>Fungi</taxon>
        <taxon>Dikarya</taxon>
        <taxon>Basidiomycota</taxon>
        <taxon>Agaricomycotina</taxon>
        <taxon>Agaricomycetes</taxon>
        <taxon>Agaricomycetidae</taxon>
        <taxon>Agaricales</taxon>
        <taxon>Marasmiineae</taxon>
        <taxon>Omphalotaceae</taxon>
        <taxon>Collybiopsis</taxon>
    </lineage>
</organism>
<evidence type="ECO:0000313" key="3">
    <source>
        <dbReference type="Proteomes" id="UP000518752"/>
    </source>
</evidence>
<dbReference type="EMBL" id="JAACJN010000567">
    <property type="protein sequence ID" value="KAF5338774.1"/>
    <property type="molecule type" value="Genomic_DNA"/>
</dbReference>
<evidence type="ECO:0000256" key="1">
    <source>
        <dbReference type="SAM" id="MobiDB-lite"/>
    </source>
</evidence>
<dbReference type="AlphaFoldDB" id="A0A8H5FJ70"/>
<name>A0A8H5FJ70_9AGAR</name>
<gene>
    <name evidence="2" type="ORF">D9757_014994</name>
</gene>
<accession>A0A8H5FJ70</accession>
<feature type="compositionally biased region" description="Low complexity" evidence="1">
    <location>
        <begin position="76"/>
        <end position="87"/>
    </location>
</feature>
<protein>
    <submittedName>
        <fullName evidence="2">Uncharacterized protein</fullName>
    </submittedName>
</protein>
<proteinExistence type="predicted"/>
<reference evidence="2 3" key="1">
    <citation type="journal article" date="2020" name="ISME J.">
        <title>Uncovering the hidden diversity of litter-decomposition mechanisms in mushroom-forming fungi.</title>
        <authorList>
            <person name="Floudas D."/>
            <person name="Bentzer J."/>
            <person name="Ahren D."/>
            <person name="Johansson T."/>
            <person name="Persson P."/>
            <person name="Tunlid A."/>
        </authorList>
    </citation>
    <scope>NUCLEOTIDE SEQUENCE [LARGE SCALE GENOMIC DNA]</scope>
    <source>
        <strain evidence="2 3">CBS 406.79</strain>
    </source>
</reference>
<dbReference type="Proteomes" id="UP000518752">
    <property type="component" value="Unassembled WGS sequence"/>
</dbReference>
<feature type="compositionally biased region" description="Basic and acidic residues" evidence="1">
    <location>
        <begin position="139"/>
        <end position="166"/>
    </location>
</feature>
<sequence>MESHDLSTNLFPFAAILQSITFFPLTGDRVHCLEEWIKSSVGALNVLDDAKRKCELELEQSRKAKRGRMASPPAGSQSPVQPTSPTSNRLRSPPPQQARGHTRKPHSRSPSGLENGDDHMRDPSPISLDDVGSGQGNEVEERRIRESGDNERRDEEERRDVGRDRDEGDDDDEDHAARLAAAFRARMQLDDSSVGDGRGLAGGDGRDEDEDAVASKIEEIEISDKFIRLIRDATLDNENLDPHVLARLRNPIEGPPDDLDPDT</sequence>
<evidence type="ECO:0000313" key="2">
    <source>
        <dbReference type="EMBL" id="KAF5338774.1"/>
    </source>
</evidence>
<comment type="caution">
    <text evidence="2">The sequence shown here is derived from an EMBL/GenBank/DDBJ whole genome shotgun (WGS) entry which is preliminary data.</text>
</comment>
<keyword evidence="3" id="KW-1185">Reference proteome</keyword>
<feature type="region of interest" description="Disordered" evidence="1">
    <location>
        <begin position="61"/>
        <end position="211"/>
    </location>
</feature>